<evidence type="ECO:0000313" key="2">
    <source>
        <dbReference type="EMBL" id="MFC4999977.1"/>
    </source>
</evidence>
<gene>
    <name evidence="2" type="ORF">ACFPIJ_19310</name>
</gene>
<keyword evidence="1" id="KW-0732">Signal</keyword>
<dbReference type="EMBL" id="JBHSIU010000019">
    <property type="protein sequence ID" value="MFC4999977.1"/>
    <property type="molecule type" value="Genomic_DNA"/>
</dbReference>
<reference evidence="3" key="1">
    <citation type="journal article" date="2019" name="Int. J. Syst. Evol. Microbiol.">
        <title>The Global Catalogue of Microorganisms (GCM) 10K type strain sequencing project: providing services to taxonomists for standard genome sequencing and annotation.</title>
        <authorList>
            <consortium name="The Broad Institute Genomics Platform"/>
            <consortium name="The Broad Institute Genome Sequencing Center for Infectious Disease"/>
            <person name="Wu L."/>
            <person name="Ma J."/>
        </authorList>
    </citation>
    <scope>NUCLEOTIDE SEQUENCE [LARGE SCALE GENOMIC DNA]</scope>
    <source>
        <strain evidence="3">CGMCC 4.7152</strain>
    </source>
</reference>
<feature type="chain" id="PRO_5045417323" evidence="1">
    <location>
        <begin position="42"/>
        <end position="178"/>
    </location>
</feature>
<feature type="signal peptide" evidence="1">
    <location>
        <begin position="1"/>
        <end position="41"/>
    </location>
</feature>
<protein>
    <submittedName>
        <fullName evidence="2">Uncharacterized protein</fullName>
    </submittedName>
</protein>
<evidence type="ECO:0000256" key="1">
    <source>
        <dbReference type="SAM" id="SignalP"/>
    </source>
</evidence>
<name>A0ABV9VV77_9ACTN</name>
<comment type="caution">
    <text evidence="2">The sequence shown here is derived from an EMBL/GenBank/DDBJ whole genome shotgun (WGS) entry which is preliminary data.</text>
</comment>
<organism evidence="2 3">
    <name type="scientific">Dactylosporangium cerinum</name>
    <dbReference type="NCBI Taxonomy" id="1434730"/>
    <lineage>
        <taxon>Bacteria</taxon>
        <taxon>Bacillati</taxon>
        <taxon>Actinomycetota</taxon>
        <taxon>Actinomycetes</taxon>
        <taxon>Micromonosporales</taxon>
        <taxon>Micromonosporaceae</taxon>
        <taxon>Dactylosporangium</taxon>
    </lineage>
</organism>
<evidence type="ECO:0000313" key="3">
    <source>
        <dbReference type="Proteomes" id="UP001595912"/>
    </source>
</evidence>
<proteinExistence type="predicted"/>
<sequence>MSVTSQLTHFRSAVVRRAIAAAVVGATTVAGLIATAGPAHAGGETDFVLIDNGIIDLGLMIDPFTTQFLAPGAQIRWNANNTTHTYAPSVFGVFSLTNASRSCGWIKIEAFRYNGTSLGSAWSPGYCPITNSKRFFPAEPSLPPLNQPDVHKVRVSAITQTNGGSLIVQGSGDAYPYD</sequence>
<dbReference type="Proteomes" id="UP001595912">
    <property type="component" value="Unassembled WGS sequence"/>
</dbReference>
<accession>A0ABV9VV77</accession>
<dbReference type="RefSeq" id="WP_380116534.1">
    <property type="nucleotide sequence ID" value="NZ_JBHSIU010000019.1"/>
</dbReference>
<keyword evidence="3" id="KW-1185">Reference proteome</keyword>